<dbReference type="Gene3D" id="3.90.640.20">
    <property type="entry name" value="Heat-shock cognate protein, ATPase"/>
    <property type="match status" value="1"/>
</dbReference>
<keyword evidence="3" id="KW-1185">Reference proteome</keyword>
<dbReference type="Pfam" id="PF13739">
    <property type="entry name" value="PdaC"/>
    <property type="match status" value="1"/>
</dbReference>
<accession>A0ABW0BWC0</accession>
<name>A0ABW0BWC0_9BACT</name>
<dbReference type="EMBL" id="JBHSKS010000007">
    <property type="protein sequence ID" value="MFC5192222.1"/>
    <property type="molecule type" value="Genomic_DNA"/>
</dbReference>
<evidence type="ECO:0000313" key="2">
    <source>
        <dbReference type="EMBL" id="MFC5192222.1"/>
    </source>
</evidence>
<comment type="caution">
    <text evidence="2">The sequence shown here is derived from an EMBL/GenBank/DDBJ whole genome shotgun (WGS) entry which is preliminary data.</text>
</comment>
<dbReference type="Proteomes" id="UP001596163">
    <property type="component" value="Unassembled WGS sequence"/>
</dbReference>
<gene>
    <name evidence="2" type="ORF">ACFPIK_10615</name>
</gene>
<reference evidence="3" key="1">
    <citation type="journal article" date="2019" name="Int. J. Syst. Evol. Microbiol.">
        <title>The Global Catalogue of Microorganisms (GCM) 10K type strain sequencing project: providing services to taxonomists for standard genome sequencing and annotation.</title>
        <authorList>
            <consortium name="The Broad Institute Genomics Platform"/>
            <consortium name="The Broad Institute Genome Sequencing Center for Infectious Disease"/>
            <person name="Wu L."/>
            <person name="Ma J."/>
        </authorList>
    </citation>
    <scope>NUCLEOTIDE SEQUENCE [LARGE SCALE GENOMIC DNA]</scope>
    <source>
        <strain evidence="3">CGMCC 1.7030</strain>
    </source>
</reference>
<evidence type="ECO:0000259" key="1">
    <source>
        <dbReference type="Pfam" id="PF13739"/>
    </source>
</evidence>
<proteinExistence type="predicted"/>
<dbReference type="RefSeq" id="WP_377915023.1">
    <property type="nucleotide sequence ID" value="NZ_JBHSKS010000007.1"/>
</dbReference>
<dbReference type="InterPro" id="IPR025303">
    <property type="entry name" value="PdaC"/>
</dbReference>
<feature type="domain" description="Deacetylase PdaC" evidence="1">
    <location>
        <begin position="44"/>
        <end position="145"/>
    </location>
</feature>
<dbReference type="InterPro" id="IPR037126">
    <property type="entry name" value="PdaC/RsiV-like_sf"/>
</dbReference>
<dbReference type="PROSITE" id="PS51257">
    <property type="entry name" value="PROKAR_LIPOPROTEIN"/>
    <property type="match status" value="1"/>
</dbReference>
<organism evidence="2 3">
    <name type="scientific">Algoriphagus aquatilis</name>
    <dbReference type="NCBI Taxonomy" id="490186"/>
    <lineage>
        <taxon>Bacteria</taxon>
        <taxon>Pseudomonadati</taxon>
        <taxon>Bacteroidota</taxon>
        <taxon>Cytophagia</taxon>
        <taxon>Cytophagales</taxon>
        <taxon>Cyclobacteriaceae</taxon>
        <taxon>Algoriphagus</taxon>
    </lineage>
</organism>
<sequence length="250" mass="28078">MKWMLSVLVVVAFGCKGVTQSENYAEEKLTFGLDSLVQETCVGEECARLRLIWPVAKGDPHAAQINEVIQGQLLGFSQIGEDPGTTLDSAANDFFRSFKAFKKEFPQSFGSWEIEVKGKLSYESDRAISIFFEQYNYLGGAHPNSTVAFLNFEKKSGKSLSPDQLVLDQAKVTQLAEQKFRLFHEVPEGVNLVDDGRFFLPETGFFLANAMGFKDGKFWIIYVPYEIGPYVLGYTEIEFTQEELGDAVAW</sequence>
<protein>
    <submittedName>
        <fullName evidence="2">PdaC/SigV domain-containing protein</fullName>
    </submittedName>
</protein>
<evidence type="ECO:0000313" key="3">
    <source>
        <dbReference type="Proteomes" id="UP001596163"/>
    </source>
</evidence>
<dbReference type="Gene3D" id="3.30.565.40">
    <property type="entry name" value="Fervidobacterium nodosum Rt17-B1 like"/>
    <property type="match status" value="1"/>
</dbReference>